<dbReference type="RefSeq" id="YP_010772487.1">
    <property type="nucleotide sequence ID" value="NC_074644.1"/>
</dbReference>
<organism evidence="1 2">
    <name type="scientific">Lokiarchaeia virus VerdaV1</name>
    <dbReference type="NCBI Taxonomy" id="3070170"/>
    <lineage>
        <taxon>Viruses</taxon>
        <taxon>Duplodnaviria</taxon>
        <taxon>Heunggongvirae</taxon>
        <taxon>Uroviricota</taxon>
        <taxon>Caudoviricetes</taxon>
        <taxon>Verdandiviridae</taxon>
        <taxon>Dolusvirus</taxon>
        <taxon>Dolusvirus shimokitaense</taxon>
    </lineage>
</organism>
<sequence length="169" mass="20588">MPTFATKMDEKEKIRLEKLRSKAKDHFLQKEGKRLTHKDLEVKAWESLMETELGMNDINMDKKGTTLKERIDHFEYGQWNKYELIHYLLKRNPNTLNDLYHNFLNYVFPNVSEIAERFYSLKGYSEAHNFEIEYLKFEKEKRDKWNKEDSEETSEKIVKKNMEEYYGKK</sequence>
<evidence type="ECO:0000313" key="1">
    <source>
        <dbReference type="EMBL" id="BDI54891.1"/>
    </source>
</evidence>
<protein>
    <submittedName>
        <fullName evidence="1">Uncharacterized protein</fullName>
    </submittedName>
</protein>
<keyword evidence="2" id="KW-1185">Reference proteome</keyword>
<reference evidence="1 2" key="1">
    <citation type="journal article" date="2022" name="Nat. Microbiol.">
        <title>Three families of Asgard archaeal viruses identified in metagenome-assembled genomes.</title>
        <authorList>
            <person name="Medvedeva S."/>
            <person name="Sun J."/>
            <person name="Yutin N."/>
            <person name="Koonin E.V."/>
            <person name="Nunoura T."/>
            <person name="Rinke C."/>
            <person name="Krupovic M."/>
        </authorList>
    </citation>
    <scope>NUCLEOTIDE SEQUENCE [LARGE SCALE GENOMIC DNA]</scope>
    <source>
        <strain evidence="1">VerdaV1</strain>
    </source>
</reference>
<accession>A0AA35G9W3</accession>
<evidence type="ECO:0000313" key="2">
    <source>
        <dbReference type="Proteomes" id="UP001162252"/>
    </source>
</evidence>
<dbReference type="EMBL" id="LC711077">
    <property type="protein sequence ID" value="BDI54891.1"/>
    <property type="molecule type" value="Genomic_DNA"/>
</dbReference>
<dbReference type="Proteomes" id="UP001162252">
    <property type="component" value="Segment"/>
</dbReference>
<proteinExistence type="predicted"/>
<name>A0AA35G9W3_9CAUD</name>
<dbReference type="GeneID" id="80402200"/>
<dbReference type="KEGG" id="vg:80402200"/>